<dbReference type="GO" id="GO:0016301">
    <property type="term" value="F:kinase activity"/>
    <property type="evidence" value="ECO:0007669"/>
    <property type="project" value="UniProtKB-UniRule"/>
</dbReference>
<dbReference type="PIRSF" id="PIRSF006221">
    <property type="entry name" value="Ketosamine-3-kinase"/>
    <property type="match status" value="1"/>
</dbReference>
<dbReference type="EMBL" id="VSDQ01000163">
    <property type="protein sequence ID" value="TYA92273.1"/>
    <property type="molecule type" value="Genomic_DNA"/>
</dbReference>
<dbReference type="InterPro" id="IPR011009">
    <property type="entry name" value="Kinase-like_dom_sf"/>
</dbReference>
<comment type="similarity">
    <text evidence="1 2">Belongs to the fructosamine kinase family.</text>
</comment>
<dbReference type="InterPro" id="IPR016477">
    <property type="entry name" value="Fructo-/Ketosamine-3-kinase"/>
</dbReference>
<accession>A0A5D0J7V1</accession>
<dbReference type="Gene3D" id="3.30.200.20">
    <property type="entry name" value="Phosphorylase Kinase, domain 1"/>
    <property type="match status" value="1"/>
</dbReference>
<gene>
    <name evidence="3" type="ORF">FUA24_02240</name>
</gene>
<dbReference type="PANTHER" id="PTHR12149">
    <property type="entry name" value="FRUCTOSAMINE 3 KINASE-RELATED PROTEIN"/>
    <property type="match status" value="1"/>
</dbReference>
<name>A0A5D0J7V1_9FLAO</name>
<comment type="caution">
    <text evidence="3">The sequence shown here is derived from an EMBL/GenBank/DDBJ whole genome shotgun (WGS) entry which is preliminary data.</text>
</comment>
<evidence type="ECO:0000256" key="2">
    <source>
        <dbReference type="PIRNR" id="PIRNR006221"/>
    </source>
</evidence>
<sequence length="286" mass="32643">MLQNAFIKYLENLLSEKVISTAYISGGDISEAFYIETEKQKYFLKTNTLDKLKMFDLEAKGLQAIAKTNTIATPKIYQSSTFSNSSYLLMEWIESKPASNQDFQTLGKRLAQLHNTSTDSFGFEHNNFIGSLSQSNKKHLSWTDFYIKERLQKQLDLANASNLLSTNEIPTTSTMQEVLQPLFQNIKPSLLHGDLWSGNYLMSSKGVPYLIDPAVYYGHGEIDIAMTKLFGGFSNAFYEAYFNSIPPDTNTNLRIEIYQLYYLLVHLNLFGKSYYGSVTSILRKFF</sequence>
<protein>
    <submittedName>
        <fullName evidence="3">Fructosamine kinase family protein</fullName>
    </submittedName>
</protein>
<dbReference type="PANTHER" id="PTHR12149:SF8">
    <property type="entry name" value="PROTEIN-RIBULOSAMINE 3-KINASE"/>
    <property type="match status" value="1"/>
</dbReference>
<dbReference type="AlphaFoldDB" id="A0A5D0J7V1"/>
<proteinExistence type="inferred from homology"/>
<dbReference type="OrthoDB" id="5291879at2"/>
<evidence type="ECO:0000256" key="1">
    <source>
        <dbReference type="ARBA" id="ARBA00009460"/>
    </source>
</evidence>
<keyword evidence="4" id="KW-1185">Reference proteome</keyword>
<dbReference type="SUPFAM" id="SSF56112">
    <property type="entry name" value="Protein kinase-like (PK-like)"/>
    <property type="match status" value="1"/>
</dbReference>
<dbReference type="Proteomes" id="UP000323930">
    <property type="component" value="Unassembled WGS sequence"/>
</dbReference>
<dbReference type="RefSeq" id="WP_148539879.1">
    <property type="nucleotide sequence ID" value="NZ_VSDQ01000163.1"/>
</dbReference>
<dbReference type="Gene3D" id="3.90.1200.10">
    <property type="match status" value="1"/>
</dbReference>
<evidence type="ECO:0000313" key="3">
    <source>
        <dbReference type="EMBL" id="TYA92273.1"/>
    </source>
</evidence>
<reference evidence="3 4" key="1">
    <citation type="submission" date="2019-08" db="EMBL/GenBank/DDBJ databases">
        <title>Seonamhaeicola sediminis sp. nov., isolated from marine sediment.</title>
        <authorList>
            <person name="Cao W.R."/>
        </authorList>
    </citation>
    <scope>NUCLEOTIDE SEQUENCE [LARGE SCALE GENOMIC DNA]</scope>
    <source>
        <strain evidence="3 4">B011</strain>
    </source>
</reference>
<organism evidence="3 4">
    <name type="scientific">Seonamhaeicola marinus</name>
    <dbReference type="NCBI Taxonomy" id="1912246"/>
    <lineage>
        <taxon>Bacteria</taxon>
        <taxon>Pseudomonadati</taxon>
        <taxon>Bacteroidota</taxon>
        <taxon>Flavobacteriia</taxon>
        <taxon>Flavobacteriales</taxon>
        <taxon>Flavobacteriaceae</taxon>
    </lineage>
</organism>
<evidence type="ECO:0000313" key="4">
    <source>
        <dbReference type="Proteomes" id="UP000323930"/>
    </source>
</evidence>
<dbReference type="Pfam" id="PF03881">
    <property type="entry name" value="Fructosamin_kin"/>
    <property type="match status" value="1"/>
</dbReference>
<keyword evidence="2" id="KW-0808">Transferase</keyword>
<keyword evidence="2 3" id="KW-0418">Kinase</keyword>